<protein>
    <recommendedName>
        <fullName evidence="5">biotin--[biotin carboxyl-carrier protein] ligase</fullName>
        <ecNumber evidence="5">6.3.4.15</ecNumber>
    </recommendedName>
</protein>
<dbReference type="PROSITE" id="PS51733">
    <property type="entry name" value="BPL_LPL_CATALYTIC"/>
    <property type="match status" value="1"/>
</dbReference>
<sequence>MPSGNSFLLERFENYLANMNRSFEDFAGTLPVIGVQISHLEVTTSTMDVAWKMAHDGAPDGTVVIADHQSAGRGRHDRSWVSKQAQDILCSVILRPRVALAGELLMLAALAATDVASSLGIEAGIKWPNDVQVGGKKLAGVIAESKTGPGSGGEIQESSDLITAVIGIGLNVNFDPASATETAPDSSSLATELGQDVDRQDVFQRLMQSLNTHYSTITTGGTVIPIWRERLTTLGREVTIASGKPNEPAELSGLAHDVDSIGRLIVRDENGRDWPVSAGEVTVRSIR</sequence>
<evidence type="ECO:0000313" key="7">
    <source>
        <dbReference type="EMBL" id="MDG0865506.1"/>
    </source>
</evidence>
<keyword evidence="2" id="KW-0547">Nucleotide-binding</keyword>
<reference evidence="9" key="3">
    <citation type="submission" date="2023-06" db="EMBL/GenBank/DDBJ databases">
        <title>Pangenomics reveal diversification of enzyme families and niche specialization in globally abundant SAR202 bacteria.</title>
        <authorList>
            <person name="Saw J.H.W."/>
        </authorList>
    </citation>
    <scope>NUCLEOTIDE SEQUENCE [LARGE SCALE GENOMIC DNA]</scope>
    <source>
        <strain evidence="9">JH1073</strain>
    </source>
</reference>
<organism evidence="8 9">
    <name type="scientific">Candidatus Lucifugimonas marina</name>
    <dbReference type="NCBI Taxonomy" id="3038979"/>
    <lineage>
        <taxon>Bacteria</taxon>
        <taxon>Bacillati</taxon>
        <taxon>Chloroflexota</taxon>
        <taxon>Dehalococcoidia</taxon>
        <taxon>SAR202 cluster</taxon>
        <taxon>Candidatus Lucifugimonadales</taxon>
        <taxon>Candidatus Lucifugimonadaceae</taxon>
        <taxon>Candidatus Lucifugimonas</taxon>
    </lineage>
</organism>
<evidence type="ECO:0000256" key="1">
    <source>
        <dbReference type="ARBA" id="ARBA00022598"/>
    </source>
</evidence>
<keyword evidence="1 8" id="KW-0436">Ligase</keyword>
<name>A0AAJ6CVB5_9CHLR</name>
<dbReference type="InterPro" id="IPR008988">
    <property type="entry name" value="Transcriptional_repressor_C"/>
</dbReference>
<dbReference type="EMBL" id="WMBE01000001">
    <property type="protein sequence ID" value="MDG0865506.1"/>
    <property type="molecule type" value="Genomic_DNA"/>
</dbReference>
<dbReference type="NCBIfam" id="TIGR00121">
    <property type="entry name" value="birA_ligase"/>
    <property type="match status" value="1"/>
</dbReference>
<dbReference type="SUPFAM" id="SSF55681">
    <property type="entry name" value="Class II aaRS and biotin synthetases"/>
    <property type="match status" value="1"/>
</dbReference>
<dbReference type="GO" id="GO:0005524">
    <property type="term" value="F:ATP binding"/>
    <property type="evidence" value="ECO:0007669"/>
    <property type="project" value="UniProtKB-KW"/>
</dbReference>
<evidence type="ECO:0000313" key="9">
    <source>
        <dbReference type="Proteomes" id="UP001219901"/>
    </source>
</evidence>
<evidence type="ECO:0000313" key="10">
    <source>
        <dbReference type="Proteomes" id="UP001321249"/>
    </source>
</evidence>
<keyword evidence="3" id="KW-0067">ATP-binding</keyword>
<keyword evidence="9" id="KW-1185">Reference proteome</keyword>
<feature type="domain" description="BPL/LPL catalytic" evidence="6">
    <location>
        <begin position="22"/>
        <end position="218"/>
    </location>
</feature>
<dbReference type="PANTHER" id="PTHR12835:SF5">
    <property type="entry name" value="BIOTIN--PROTEIN LIGASE"/>
    <property type="match status" value="1"/>
</dbReference>
<proteinExistence type="predicted"/>
<dbReference type="AlphaFoldDB" id="A0AAJ6CVB5"/>
<dbReference type="InterPro" id="IPR004408">
    <property type="entry name" value="Biotin_CoA_COase_ligase"/>
</dbReference>
<dbReference type="EC" id="6.3.4.15" evidence="5"/>
<dbReference type="Pfam" id="PF02237">
    <property type="entry name" value="BPL_C"/>
    <property type="match status" value="1"/>
</dbReference>
<dbReference type="EMBL" id="CP046147">
    <property type="protein sequence ID" value="WFG39740.1"/>
    <property type="molecule type" value="Genomic_DNA"/>
</dbReference>
<evidence type="ECO:0000313" key="8">
    <source>
        <dbReference type="EMBL" id="WFG39740.1"/>
    </source>
</evidence>
<dbReference type="Gene3D" id="3.30.930.10">
    <property type="entry name" value="Bira Bifunctional Protein, Domain 2"/>
    <property type="match status" value="1"/>
</dbReference>
<evidence type="ECO:0000256" key="2">
    <source>
        <dbReference type="ARBA" id="ARBA00022741"/>
    </source>
</evidence>
<accession>A0AAJ6CVB5</accession>
<evidence type="ECO:0000256" key="5">
    <source>
        <dbReference type="ARBA" id="ARBA00024227"/>
    </source>
</evidence>
<gene>
    <name evidence="7" type="ORF">GKO46_00260</name>
    <name evidence="8" type="ORF">GKO48_08960</name>
</gene>
<dbReference type="Proteomes" id="UP001219901">
    <property type="component" value="Chromosome"/>
</dbReference>
<dbReference type="GO" id="GO:0005737">
    <property type="term" value="C:cytoplasm"/>
    <property type="evidence" value="ECO:0007669"/>
    <property type="project" value="TreeGrafter"/>
</dbReference>
<reference evidence="8" key="2">
    <citation type="journal article" date="2023" name="Nat. Commun.">
        <title>Cultivation of marine bacteria of the SAR202 clade.</title>
        <authorList>
            <person name="Lim Y."/>
            <person name="Seo J.H."/>
            <person name="Giovannoni S.J."/>
            <person name="Kang I."/>
            <person name="Cho J.C."/>
        </authorList>
    </citation>
    <scope>NUCLEOTIDE SEQUENCE</scope>
    <source>
        <strain evidence="8">JH1073</strain>
    </source>
</reference>
<reference evidence="9 10" key="1">
    <citation type="submission" date="2019-11" db="EMBL/GenBank/DDBJ databases">
        <authorList>
            <person name="Cho J.-C."/>
        </authorList>
    </citation>
    <scope>NUCLEOTIDE SEQUENCE [LARGE SCALE GENOMIC DNA]</scope>
    <source>
        <strain evidence="8 9">JH1073</strain>
        <strain evidence="7 10">JH702</strain>
    </source>
</reference>
<dbReference type="Proteomes" id="UP001321249">
    <property type="component" value="Unassembled WGS sequence"/>
</dbReference>
<dbReference type="InterPro" id="IPR004143">
    <property type="entry name" value="BPL_LPL_catalytic"/>
</dbReference>
<evidence type="ECO:0000256" key="4">
    <source>
        <dbReference type="ARBA" id="ARBA00023267"/>
    </source>
</evidence>
<dbReference type="PANTHER" id="PTHR12835">
    <property type="entry name" value="BIOTIN PROTEIN LIGASE"/>
    <property type="match status" value="1"/>
</dbReference>
<dbReference type="InterPro" id="IPR045864">
    <property type="entry name" value="aa-tRNA-synth_II/BPL/LPL"/>
</dbReference>
<evidence type="ECO:0000256" key="3">
    <source>
        <dbReference type="ARBA" id="ARBA00022840"/>
    </source>
</evidence>
<dbReference type="InterPro" id="IPR003142">
    <property type="entry name" value="BPL_C"/>
</dbReference>
<dbReference type="Gene3D" id="2.30.30.100">
    <property type="match status" value="1"/>
</dbReference>
<dbReference type="SUPFAM" id="SSF50037">
    <property type="entry name" value="C-terminal domain of transcriptional repressors"/>
    <property type="match status" value="1"/>
</dbReference>
<dbReference type="Pfam" id="PF03099">
    <property type="entry name" value="BPL_LplA_LipB"/>
    <property type="match status" value="1"/>
</dbReference>
<dbReference type="GO" id="GO:0004077">
    <property type="term" value="F:biotin--[biotin carboxyl-carrier protein] ligase activity"/>
    <property type="evidence" value="ECO:0007669"/>
    <property type="project" value="UniProtKB-EC"/>
</dbReference>
<evidence type="ECO:0000259" key="6">
    <source>
        <dbReference type="PROSITE" id="PS51733"/>
    </source>
</evidence>
<dbReference type="CDD" id="cd16442">
    <property type="entry name" value="BPL"/>
    <property type="match status" value="1"/>
</dbReference>
<keyword evidence="4" id="KW-0092">Biotin</keyword>